<evidence type="ECO:0000313" key="1">
    <source>
        <dbReference type="EMBL" id="KAA6310476.1"/>
    </source>
</evidence>
<proteinExistence type="predicted"/>
<dbReference type="EMBL" id="SNRY01007412">
    <property type="protein sequence ID" value="KAA6310476.1"/>
    <property type="molecule type" value="Genomic_DNA"/>
</dbReference>
<feature type="non-terminal residue" evidence="1">
    <location>
        <position position="49"/>
    </location>
</feature>
<comment type="caution">
    <text evidence="1">The sequence shown here is derived from an EMBL/GenBank/DDBJ whole genome shotgun (WGS) entry which is preliminary data.</text>
</comment>
<name>A0A5J4PLL9_9ZZZZ</name>
<gene>
    <name evidence="1" type="ORF">EZS27_038227</name>
</gene>
<accession>A0A5J4PLL9</accession>
<dbReference type="AlphaFoldDB" id="A0A5J4PLL9"/>
<organism evidence="1">
    <name type="scientific">termite gut metagenome</name>
    <dbReference type="NCBI Taxonomy" id="433724"/>
    <lineage>
        <taxon>unclassified sequences</taxon>
        <taxon>metagenomes</taxon>
        <taxon>organismal metagenomes</taxon>
    </lineage>
</organism>
<protein>
    <submittedName>
        <fullName evidence="1">Uncharacterized protein</fullName>
    </submittedName>
</protein>
<reference evidence="1" key="1">
    <citation type="submission" date="2019-03" db="EMBL/GenBank/DDBJ databases">
        <title>Single cell metagenomics reveals metabolic interactions within the superorganism composed of flagellate Streblomastix strix and complex community of Bacteroidetes bacteria on its surface.</title>
        <authorList>
            <person name="Treitli S.C."/>
            <person name="Kolisko M."/>
            <person name="Husnik F."/>
            <person name="Keeling P."/>
            <person name="Hampl V."/>
        </authorList>
    </citation>
    <scope>NUCLEOTIDE SEQUENCE</scope>
    <source>
        <strain evidence="1">STM</strain>
    </source>
</reference>
<sequence>MLVGRAYFAQPHRIRFWEMYFNHPLCNLGQINTIHTAHPEWITKPMSIN</sequence>